<keyword evidence="4" id="KW-0472">Membrane</keyword>
<reference evidence="9" key="3">
    <citation type="journal article" date="2017" name="Nature">
        <title>Genome sequence of the progenitor of the wheat D genome Aegilops tauschii.</title>
        <authorList>
            <person name="Luo M.C."/>
            <person name="Gu Y.Q."/>
            <person name="Puiu D."/>
            <person name="Wang H."/>
            <person name="Twardziok S.O."/>
            <person name="Deal K.R."/>
            <person name="Huo N."/>
            <person name="Zhu T."/>
            <person name="Wang L."/>
            <person name="Wang Y."/>
            <person name="McGuire P.E."/>
            <person name="Liu S."/>
            <person name="Long H."/>
            <person name="Ramasamy R.K."/>
            <person name="Rodriguez J.C."/>
            <person name="Van S.L."/>
            <person name="Yuan L."/>
            <person name="Wang Z."/>
            <person name="Xia Z."/>
            <person name="Xiao L."/>
            <person name="Anderson O.D."/>
            <person name="Ouyang S."/>
            <person name="Liang Y."/>
            <person name="Zimin A.V."/>
            <person name="Pertea G."/>
            <person name="Qi P."/>
            <person name="Bennetzen J.L."/>
            <person name="Dai X."/>
            <person name="Dawson M.W."/>
            <person name="Muller H.G."/>
            <person name="Kugler K."/>
            <person name="Rivarola-Duarte L."/>
            <person name="Spannagl M."/>
            <person name="Mayer K.F.X."/>
            <person name="Lu F.H."/>
            <person name="Bevan M.W."/>
            <person name="Leroy P."/>
            <person name="Li P."/>
            <person name="You F.M."/>
            <person name="Sun Q."/>
            <person name="Liu Z."/>
            <person name="Lyons E."/>
            <person name="Wicker T."/>
            <person name="Salzberg S.L."/>
            <person name="Devos K.M."/>
            <person name="Dvorak J."/>
        </authorList>
    </citation>
    <scope>NUCLEOTIDE SEQUENCE [LARGE SCALE GENOMIC DNA]</scope>
    <source>
        <strain evidence="9">cv. AL8/78</strain>
    </source>
</reference>
<dbReference type="PROSITE" id="PS00760">
    <property type="entry name" value="SPASE_I_2"/>
    <property type="match status" value="1"/>
</dbReference>
<evidence type="ECO:0000256" key="2">
    <source>
        <dbReference type="ARBA" id="ARBA00007066"/>
    </source>
</evidence>
<evidence type="ECO:0000256" key="5">
    <source>
        <dbReference type="ARBA" id="ARBA00022801"/>
    </source>
</evidence>
<dbReference type="GO" id="GO:0004252">
    <property type="term" value="F:serine-type endopeptidase activity"/>
    <property type="evidence" value="ECO:0007669"/>
    <property type="project" value="InterPro"/>
</dbReference>
<evidence type="ECO:0000313" key="10">
    <source>
        <dbReference type="Proteomes" id="UP000015105"/>
    </source>
</evidence>
<dbReference type="AlphaFoldDB" id="A0A453LXM9"/>
<reference evidence="10" key="2">
    <citation type="journal article" date="2017" name="Nat. Plants">
        <title>The Aegilops tauschii genome reveals multiple impacts of transposons.</title>
        <authorList>
            <person name="Zhao G."/>
            <person name="Zou C."/>
            <person name="Li K."/>
            <person name="Wang K."/>
            <person name="Li T."/>
            <person name="Gao L."/>
            <person name="Zhang X."/>
            <person name="Wang H."/>
            <person name="Yang Z."/>
            <person name="Liu X."/>
            <person name="Jiang W."/>
            <person name="Mao L."/>
            <person name="Kong X."/>
            <person name="Jiao Y."/>
            <person name="Jia J."/>
        </authorList>
    </citation>
    <scope>NUCLEOTIDE SEQUENCE [LARGE SCALE GENOMIC DNA]</scope>
    <source>
        <strain evidence="10">cv. AL8/78</strain>
    </source>
</reference>
<dbReference type="InterPro" id="IPR000223">
    <property type="entry name" value="Pept_S26A_signal_pept_1"/>
</dbReference>
<feature type="domain" description="Peptidase S26" evidence="8">
    <location>
        <begin position="26"/>
        <end position="111"/>
    </location>
</feature>
<evidence type="ECO:0000256" key="6">
    <source>
        <dbReference type="ARBA" id="ARBA00023128"/>
    </source>
</evidence>
<comment type="subcellular location">
    <subcellularLocation>
        <location evidence="1">Mitochondrion inner membrane</location>
        <topology evidence="1">Single-pass membrane protein</topology>
    </subcellularLocation>
</comment>
<evidence type="ECO:0000256" key="1">
    <source>
        <dbReference type="ARBA" id="ARBA00004434"/>
    </source>
</evidence>
<evidence type="ECO:0000313" key="9">
    <source>
        <dbReference type="EnsemblPlants" id="AET5Gv20943800.3"/>
    </source>
</evidence>
<dbReference type="STRING" id="200361.A0A453LXM9"/>
<dbReference type="EnsemblPlants" id="AET5Gv20943800.3">
    <property type="protein sequence ID" value="AET5Gv20943800.3"/>
    <property type="gene ID" value="AET5Gv20943800"/>
</dbReference>
<proteinExistence type="inferred from homology"/>
<comment type="similarity">
    <text evidence="2">Belongs to the peptidase S26 family. IMP2 subfamily.</text>
</comment>
<dbReference type="PRINTS" id="PR00727">
    <property type="entry name" value="LEADERPTASE"/>
</dbReference>
<evidence type="ECO:0000259" key="8">
    <source>
        <dbReference type="Pfam" id="PF10502"/>
    </source>
</evidence>
<dbReference type="SUPFAM" id="SSF51306">
    <property type="entry name" value="LexA/Signal peptidase"/>
    <property type="match status" value="1"/>
</dbReference>
<sequence>RAVASQRRVRGGRAPGMAWAALRPVAKACIGGYLIGLTISDRYFSFAPVHGGSMRPTFEGTTDGREYALVKRSPLYDYSRGEVVILASPVDHQRKTIKRLIGLPGDWVSLPEKEEVRKIPEGHCWVEGDNGSVSRDSRAYGPVRNKFYRSLGNFHLILSRHLDRQNCNQVSPTIRGVHDFQVHAKAIPCNVWCYQTSAAAASLIAVCVCD</sequence>
<name>A0A453LXM9_AEGTS</name>
<dbReference type="Pfam" id="PF10502">
    <property type="entry name" value="Peptidase_S26"/>
    <property type="match status" value="1"/>
</dbReference>
<keyword evidence="6" id="KW-0496">Mitochondrion</keyword>
<dbReference type="GO" id="GO:0006627">
    <property type="term" value="P:protein processing involved in protein targeting to mitochondrion"/>
    <property type="evidence" value="ECO:0007669"/>
    <property type="project" value="InterPro"/>
</dbReference>
<dbReference type="PANTHER" id="PTHR46041">
    <property type="entry name" value="MITOCHONDRIAL INNER MEMBRANE PROTEASE SUBUNIT 2"/>
    <property type="match status" value="1"/>
</dbReference>
<reference evidence="10" key="1">
    <citation type="journal article" date="2014" name="Science">
        <title>Ancient hybridizations among the ancestral genomes of bread wheat.</title>
        <authorList>
            <consortium name="International Wheat Genome Sequencing Consortium,"/>
            <person name="Marcussen T."/>
            <person name="Sandve S.R."/>
            <person name="Heier L."/>
            <person name="Spannagl M."/>
            <person name="Pfeifer M."/>
            <person name="Jakobsen K.S."/>
            <person name="Wulff B.B."/>
            <person name="Steuernagel B."/>
            <person name="Mayer K.F."/>
            <person name="Olsen O.A."/>
        </authorList>
    </citation>
    <scope>NUCLEOTIDE SEQUENCE [LARGE SCALE GENOMIC DNA]</scope>
    <source>
        <strain evidence="10">cv. AL8/78</strain>
    </source>
</reference>
<keyword evidence="4" id="KW-0999">Mitochondrion inner membrane</keyword>
<dbReference type="InterPro" id="IPR037730">
    <property type="entry name" value="IMP2"/>
</dbReference>
<keyword evidence="10" id="KW-1185">Reference proteome</keyword>
<dbReference type="InterPro" id="IPR036286">
    <property type="entry name" value="LexA/Signal_pep-like_sf"/>
</dbReference>
<organism evidence="9 10">
    <name type="scientific">Aegilops tauschii subsp. strangulata</name>
    <name type="common">Goatgrass</name>
    <dbReference type="NCBI Taxonomy" id="200361"/>
    <lineage>
        <taxon>Eukaryota</taxon>
        <taxon>Viridiplantae</taxon>
        <taxon>Streptophyta</taxon>
        <taxon>Embryophyta</taxon>
        <taxon>Tracheophyta</taxon>
        <taxon>Spermatophyta</taxon>
        <taxon>Magnoliopsida</taxon>
        <taxon>Liliopsida</taxon>
        <taxon>Poales</taxon>
        <taxon>Poaceae</taxon>
        <taxon>BOP clade</taxon>
        <taxon>Pooideae</taxon>
        <taxon>Triticodae</taxon>
        <taxon>Triticeae</taxon>
        <taxon>Triticinae</taxon>
        <taxon>Aegilops</taxon>
    </lineage>
</organism>
<dbReference type="PANTHER" id="PTHR46041:SF1">
    <property type="entry name" value="MITOCHONDRIAL INNER MEMBRANE PROTEASE SUBUNIT 2"/>
    <property type="match status" value="1"/>
</dbReference>
<dbReference type="CDD" id="cd06530">
    <property type="entry name" value="S26_SPase_I"/>
    <property type="match status" value="1"/>
</dbReference>
<dbReference type="InterPro" id="IPR019757">
    <property type="entry name" value="Pept_S26A_signal_pept_1_Lys-AS"/>
</dbReference>
<reference evidence="9" key="4">
    <citation type="submission" date="2019-03" db="UniProtKB">
        <authorList>
            <consortium name="EnsemblPlants"/>
        </authorList>
    </citation>
    <scope>IDENTIFICATION</scope>
</reference>
<evidence type="ECO:0000256" key="3">
    <source>
        <dbReference type="ARBA" id="ARBA00013650"/>
    </source>
</evidence>
<dbReference type="GO" id="GO:0006465">
    <property type="term" value="P:signal peptide processing"/>
    <property type="evidence" value="ECO:0007669"/>
    <property type="project" value="InterPro"/>
</dbReference>
<feature type="active site" evidence="7">
    <location>
        <position position="53"/>
    </location>
</feature>
<feature type="active site" evidence="7">
    <location>
        <position position="98"/>
    </location>
</feature>
<reference evidence="9" key="5">
    <citation type="journal article" date="2021" name="G3 (Bethesda)">
        <title>Aegilops tauschii genome assembly Aet v5.0 features greater sequence contiguity and improved annotation.</title>
        <authorList>
            <person name="Wang L."/>
            <person name="Zhu T."/>
            <person name="Rodriguez J.C."/>
            <person name="Deal K.R."/>
            <person name="Dubcovsky J."/>
            <person name="McGuire P.E."/>
            <person name="Lux T."/>
            <person name="Spannagl M."/>
            <person name="Mayer K.F.X."/>
            <person name="Baldrich P."/>
            <person name="Meyers B.C."/>
            <person name="Huo N."/>
            <person name="Gu Y.Q."/>
            <person name="Zhou H."/>
            <person name="Devos K.M."/>
            <person name="Bennetzen J.L."/>
            <person name="Unver T."/>
            <person name="Budak H."/>
            <person name="Gulick P.J."/>
            <person name="Galiba G."/>
            <person name="Kalapos B."/>
            <person name="Nelson D.R."/>
            <person name="Li P."/>
            <person name="You F.M."/>
            <person name="Luo M.C."/>
            <person name="Dvorak J."/>
        </authorList>
    </citation>
    <scope>NUCLEOTIDE SEQUENCE [LARGE SCALE GENOMIC DNA]</scope>
    <source>
        <strain evidence="9">cv. AL8/78</strain>
    </source>
</reference>
<accession>A0A453LXM9</accession>
<protein>
    <recommendedName>
        <fullName evidence="3">Mitochondrial inner membrane protease subunit 2</fullName>
    </recommendedName>
</protein>
<dbReference type="Gene3D" id="2.10.109.10">
    <property type="entry name" value="Umud Fragment, subunit A"/>
    <property type="match status" value="1"/>
</dbReference>
<evidence type="ECO:0000256" key="4">
    <source>
        <dbReference type="ARBA" id="ARBA00022792"/>
    </source>
</evidence>
<dbReference type="Proteomes" id="UP000015105">
    <property type="component" value="Chromosome 5D"/>
</dbReference>
<keyword evidence="5" id="KW-0378">Hydrolase</keyword>
<dbReference type="GO" id="GO:0042720">
    <property type="term" value="C:mitochondrial inner membrane peptidase complex"/>
    <property type="evidence" value="ECO:0007669"/>
    <property type="project" value="InterPro"/>
</dbReference>
<dbReference type="InterPro" id="IPR019533">
    <property type="entry name" value="Peptidase_S26"/>
</dbReference>
<evidence type="ECO:0000256" key="7">
    <source>
        <dbReference type="PIRSR" id="PIRSR600223-1"/>
    </source>
</evidence>
<dbReference type="Gramene" id="AET5Gv20943800.3">
    <property type="protein sequence ID" value="AET5Gv20943800.3"/>
    <property type="gene ID" value="AET5Gv20943800"/>
</dbReference>